<gene>
    <name evidence="3" type="ORF">DRV85_11645</name>
</gene>
<feature type="compositionally biased region" description="Basic residues" evidence="1">
    <location>
        <begin position="1"/>
        <end position="16"/>
    </location>
</feature>
<dbReference type="GO" id="GO:0005886">
    <property type="term" value="C:plasma membrane"/>
    <property type="evidence" value="ECO:0007669"/>
    <property type="project" value="TreeGrafter"/>
</dbReference>
<comment type="caution">
    <text evidence="3">The sequence shown here is derived from an EMBL/GenBank/DDBJ whole genome shotgun (WGS) entry which is preliminary data.</text>
</comment>
<dbReference type="RefSeq" id="WP_113289640.1">
    <property type="nucleotide sequence ID" value="NZ_QNTQ01000010.1"/>
</dbReference>
<dbReference type="PANTHER" id="PTHR34009:SF2">
    <property type="entry name" value="PROTEIN STAR"/>
    <property type="match status" value="1"/>
</dbReference>
<evidence type="ECO:0000256" key="1">
    <source>
        <dbReference type="SAM" id="MobiDB-lite"/>
    </source>
</evidence>
<proteinExistence type="predicted"/>
<dbReference type="GO" id="GO:0005737">
    <property type="term" value="C:cytoplasm"/>
    <property type="evidence" value="ECO:0007669"/>
    <property type="project" value="GOC"/>
</dbReference>
<name>A0A365U8Z1_9RHOB</name>
<evidence type="ECO:0000313" key="4">
    <source>
        <dbReference type="Proteomes" id="UP000253370"/>
    </source>
</evidence>
<dbReference type="Gene3D" id="3.40.50.150">
    <property type="entry name" value="Vaccinia Virus protein VP39"/>
    <property type="match status" value="1"/>
</dbReference>
<sequence length="438" mass="48805">MAKSRKREKKVSKTAKGRNAALAKAGKRSKATARGTSPAATAARDLWRAGDWPELQRRAAKGVTEHADDVDLLLLSAASAFREQEASACQDLLARAAELGASGQERSRLLLSGLRDSLGAACCAAGDQSAARAHFEAALRLLEPDGVARLDVFKRHMREAARLGLLADAAGMIEADLDAAAEQRAEDDPKVRTLQSELELLRHELSIALRRGQIGTRPEPQPEREDAHAIETDEVRRRATSQLGQELWVLERTGYKRGGFFVEFGATDGVLLSNTYMLETDFAWDGICAEPNPAFLADLRANRRCRISEACISDRTGKRVEFIFADAYGGFTQHAESDQHANKREAYRRQGATAELTTISLHDFLLSEGAPRRIDYLSIDTEGSEYEILAAFPFDEWDIRLITVEHNFTDQRRQIFDLLSRHGYARTEAQWDDWYEKT</sequence>
<dbReference type="PANTHER" id="PTHR34009">
    <property type="entry name" value="PROTEIN STAR"/>
    <property type="match status" value="1"/>
</dbReference>
<dbReference type="InterPro" id="IPR029063">
    <property type="entry name" value="SAM-dependent_MTases_sf"/>
</dbReference>
<dbReference type="GO" id="GO:0006888">
    <property type="term" value="P:endoplasmic reticulum to Golgi vesicle-mediated transport"/>
    <property type="evidence" value="ECO:0007669"/>
    <property type="project" value="TreeGrafter"/>
</dbReference>
<feature type="region of interest" description="Disordered" evidence="1">
    <location>
        <begin position="1"/>
        <end position="42"/>
    </location>
</feature>
<accession>A0A365U8Z1</accession>
<feature type="compositionally biased region" description="Basic and acidic residues" evidence="1">
    <location>
        <begin position="220"/>
        <end position="235"/>
    </location>
</feature>
<evidence type="ECO:0000313" key="3">
    <source>
        <dbReference type="EMBL" id="RBI84601.1"/>
    </source>
</evidence>
<keyword evidence="4" id="KW-1185">Reference proteome</keyword>
<feature type="region of interest" description="Disordered" evidence="1">
    <location>
        <begin position="215"/>
        <end position="235"/>
    </location>
</feature>
<dbReference type="AlphaFoldDB" id="A0A365U8Z1"/>
<evidence type="ECO:0000259" key="2">
    <source>
        <dbReference type="Pfam" id="PF05050"/>
    </source>
</evidence>
<dbReference type="EMBL" id="QNTQ01000010">
    <property type="protein sequence ID" value="RBI84601.1"/>
    <property type="molecule type" value="Genomic_DNA"/>
</dbReference>
<feature type="domain" description="Methyltransferase FkbM" evidence="2">
    <location>
        <begin position="264"/>
        <end position="424"/>
    </location>
</feature>
<protein>
    <recommendedName>
        <fullName evidence="2">Methyltransferase FkbM domain-containing protein</fullName>
    </recommendedName>
</protein>
<dbReference type="SUPFAM" id="SSF53335">
    <property type="entry name" value="S-adenosyl-L-methionine-dependent methyltransferases"/>
    <property type="match status" value="1"/>
</dbReference>
<dbReference type="GO" id="GO:0016197">
    <property type="term" value="P:endosomal transport"/>
    <property type="evidence" value="ECO:0007669"/>
    <property type="project" value="TreeGrafter"/>
</dbReference>
<reference evidence="3 4" key="1">
    <citation type="submission" date="2018-07" db="EMBL/GenBank/DDBJ databases">
        <title>Rhodosalinus sp. strain E84T genomic sequence and assembly.</title>
        <authorList>
            <person name="Liu Z.-W."/>
            <person name="Lu D.-C."/>
        </authorList>
    </citation>
    <scope>NUCLEOTIDE SEQUENCE [LARGE SCALE GENOMIC DNA]</scope>
    <source>
        <strain evidence="3 4">E84</strain>
    </source>
</reference>
<dbReference type="InterPro" id="IPR006342">
    <property type="entry name" value="FkbM_mtfrase"/>
</dbReference>
<dbReference type="OrthoDB" id="938855at2"/>
<dbReference type="InterPro" id="IPR053202">
    <property type="entry name" value="EGF_Rcpt_Signaling_Reg"/>
</dbReference>
<dbReference type="Proteomes" id="UP000253370">
    <property type="component" value="Unassembled WGS sequence"/>
</dbReference>
<dbReference type="Pfam" id="PF05050">
    <property type="entry name" value="Methyltransf_21"/>
    <property type="match status" value="1"/>
</dbReference>
<organism evidence="3 4">
    <name type="scientific">Rhodosalinus halophilus</name>
    <dbReference type="NCBI Taxonomy" id="2259333"/>
    <lineage>
        <taxon>Bacteria</taxon>
        <taxon>Pseudomonadati</taxon>
        <taxon>Pseudomonadota</taxon>
        <taxon>Alphaproteobacteria</taxon>
        <taxon>Rhodobacterales</taxon>
        <taxon>Paracoccaceae</taxon>
        <taxon>Rhodosalinus</taxon>
    </lineage>
</organism>